<accession>A0A7M2Y6I8</accession>
<dbReference type="EMBL" id="CP040442">
    <property type="protein sequence ID" value="QOW09771.1"/>
    <property type="molecule type" value="Genomic_DNA"/>
</dbReference>
<reference evidence="1 2" key="1">
    <citation type="submission" date="2019-05" db="EMBL/GenBank/DDBJ databases">
        <title>Chryseobacterium sp. isolated from King George Island, maritime Antarctica.</title>
        <authorList>
            <person name="Peng X."/>
        </authorList>
    </citation>
    <scope>NUCLEOTIDE SEQUENCE [LARGE SCALE GENOMIC DNA]</scope>
    <source>
        <strain evidence="1 2">7-3A</strain>
    </source>
</reference>
<evidence type="ECO:0000313" key="2">
    <source>
        <dbReference type="Proteomes" id="UP000594195"/>
    </source>
</evidence>
<dbReference type="KEGG" id="kfa:Q73A0000_05010"/>
<gene>
    <name evidence="1" type="ORF">Q73A0000_05010</name>
</gene>
<evidence type="ECO:0000313" key="1">
    <source>
        <dbReference type="EMBL" id="QOW09771.1"/>
    </source>
</evidence>
<proteinExistence type="predicted"/>
<dbReference type="Proteomes" id="UP000594195">
    <property type="component" value="Chromosome"/>
</dbReference>
<organism evidence="1 2">
    <name type="scientific">Kaistella flava</name>
    <name type="common">ex Peng et al. 2021</name>
    <dbReference type="NCBI Taxonomy" id="2038776"/>
    <lineage>
        <taxon>Bacteria</taxon>
        <taxon>Pseudomonadati</taxon>
        <taxon>Bacteroidota</taxon>
        <taxon>Flavobacteriia</taxon>
        <taxon>Flavobacteriales</taxon>
        <taxon>Weeksellaceae</taxon>
        <taxon>Chryseobacterium group</taxon>
        <taxon>Kaistella</taxon>
    </lineage>
</organism>
<name>A0A7M2Y6I8_9FLAO</name>
<sequence>MENTATATHEFDFDINKIDIIDLKKLYTHFEIENFGDADADSDTILDHQSFFKLYEDTDAFLLIRIAALFSSNSVKIIETEYYKRDSKTETVFVDEVHENANHIFELDAADYHHFDAAFFNFANVLQMYGVEEAAPILEKYSFLKKL</sequence>
<keyword evidence="2" id="KW-1185">Reference proteome</keyword>
<protein>
    <submittedName>
        <fullName evidence="1">Uncharacterized protein</fullName>
    </submittedName>
</protein>
<dbReference type="AlphaFoldDB" id="A0A7M2Y6I8"/>
<dbReference type="RefSeq" id="WP_193812986.1">
    <property type="nucleotide sequence ID" value="NZ_CP040442.1"/>
</dbReference>